<proteinExistence type="predicted"/>
<dbReference type="Pfam" id="PF01347">
    <property type="entry name" value="Vitellogenin_N"/>
    <property type="match status" value="1"/>
</dbReference>
<keyword evidence="2" id="KW-0325">Glycoprotein</keyword>
<dbReference type="InterPro" id="IPR050733">
    <property type="entry name" value="Vitellogenin/Apolipophorin"/>
</dbReference>
<comment type="caution">
    <text evidence="6">The sequence shown here is derived from an EMBL/GenBank/DDBJ whole genome shotgun (WGS) entry which is preliminary data.</text>
</comment>
<dbReference type="InterPro" id="IPR001747">
    <property type="entry name" value="Vitellogenin_N"/>
</dbReference>
<sequence length="436" mass="48312">MPAVESTSSCQHVVDRNLLSGVYCTESHRLRSLARGAAGAYMSIRQNLVLTSVYSPPGADNATDSVGGTDRSGSSFDSSFDEDENDDADEEEKEEKNVSGRGGDDEGNAPWIIRQEPDDYTATLLNVNSRKISRRESLLFRHDYNLGQSRTDYDTARNALLKFCSSIKGEVDGKAGELFEILIYILRGLSSHDMMSLSKDAAQICQGDREPLDDALEVVGTAVSLAILRERILKGDASPERTQTWIQSLSFIPKPDLSLLTEAVSILRARDKYPHILLSYSNLAHSYCQAVGHQTCSQAQPVIILSKLYEKYFEATGCSTKKRKELDQALVYLKGLGNFGMYSTGTVGVVMTCLSKSDKNEVRVAAIEALRRMPCENGAMIPALKAIFQNQLEDSEVRISAFLGIMRCPSYPVVVWIKEKLEKEQVNQGEQCNTWF</sequence>
<feature type="region of interest" description="Disordered" evidence="4">
    <location>
        <begin position="60"/>
        <end position="113"/>
    </location>
</feature>
<evidence type="ECO:0000313" key="7">
    <source>
        <dbReference type="Proteomes" id="UP000198287"/>
    </source>
</evidence>
<dbReference type="AlphaFoldDB" id="A0A226DGB4"/>
<dbReference type="Proteomes" id="UP000198287">
    <property type="component" value="Unassembled WGS sequence"/>
</dbReference>
<name>A0A226DGB4_FOLCA</name>
<evidence type="ECO:0000256" key="4">
    <source>
        <dbReference type="SAM" id="MobiDB-lite"/>
    </source>
</evidence>
<evidence type="ECO:0000313" key="6">
    <source>
        <dbReference type="EMBL" id="OXA44028.1"/>
    </source>
</evidence>
<dbReference type="EMBL" id="LNIX01000020">
    <property type="protein sequence ID" value="OXA44028.1"/>
    <property type="molecule type" value="Genomic_DNA"/>
</dbReference>
<dbReference type="STRING" id="158441.A0A226DGB4"/>
<dbReference type="PROSITE" id="PS51211">
    <property type="entry name" value="VITELLOGENIN"/>
    <property type="match status" value="1"/>
</dbReference>
<accession>A0A226DGB4</accession>
<dbReference type="SUPFAM" id="SSF48431">
    <property type="entry name" value="Lipovitellin-phosvitin complex, superhelical domain"/>
    <property type="match status" value="1"/>
</dbReference>
<dbReference type="PANTHER" id="PTHR23345:SF15">
    <property type="entry name" value="VITELLOGENIN 1-RELATED"/>
    <property type="match status" value="1"/>
</dbReference>
<keyword evidence="1" id="KW-1015">Disulfide bond</keyword>
<dbReference type="GO" id="GO:0005319">
    <property type="term" value="F:lipid transporter activity"/>
    <property type="evidence" value="ECO:0007669"/>
    <property type="project" value="InterPro"/>
</dbReference>
<evidence type="ECO:0000256" key="2">
    <source>
        <dbReference type="ARBA" id="ARBA00023180"/>
    </source>
</evidence>
<feature type="compositionally biased region" description="Basic and acidic residues" evidence="4">
    <location>
        <begin position="94"/>
        <end position="104"/>
    </location>
</feature>
<keyword evidence="7" id="KW-1185">Reference proteome</keyword>
<dbReference type="Gene3D" id="1.25.10.20">
    <property type="entry name" value="Vitellinogen, superhelical"/>
    <property type="match status" value="1"/>
</dbReference>
<evidence type="ECO:0000256" key="1">
    <source>
        <dbReference type="ARBA" id="ARBA00023157"/>
    </source>
</evidence>
<evidence type="ECO:0000259" key="5">
    <source>
        <dbReference type="PROSITE" id="PS51211"/>
    </source>
</evidence>
<dbReference type="OrthoDB" id="6484170at2759"/>
<evidence type="ECO:0000256" key="3">
    <source>
        <dbReference type="PROSITE-ProRule" id="PRU00557"/>
    </source>
</evidence>
<gene>
    <name evidence="6" type="ORF">Fcan01_21311</name>
</gene>
<comment type="caution">
    <text evidence="3">Lacks conserved residue(s) required for the propagation of feature annotation.</text>
</comment>
<dbReference type="PANTHER" id="PTHR23345">
    <property type="entry name" value="VITELLOGENIN-RELATED"/>
    <property type="match status" value="1"/>
</dbReference>
<organism evidence="6 7">
    <name type="scientific">Folsomia candida</name>
    <name type="common">Springtail</name>
    <dbReference type="NCBI Taxonomy" id="158441"/>
    <lineage>
        <taxon>Eukaryota</taxon>
        <taxon>Metazoa</taxon>
        <taxon>Ecdysozoa</taxon>
        <taxon>Arthropoda</taxon>
        <taxon>Hexapoda</taxon>
        <taxon>Collembola</taxon>
        <taxon>Entomobryomorpha</taxon>
        <taxon>Isotomoidea</taxon>
        <taxon>Isotomidae</taxon>
        <taxon>Proisotominae</taxon>
        <taxon>Folsomia</taxon>
    </lineage>
</organism>
<protein>
    <submittedName>
        <fullName evidence="6">Apolipophorins</fullName>
    </submittedName>
</protein>
<reference evidence="6 7" key="1">
    <citation type="submission" date="2015-12" db="EMBL/GenBank/DDBJ databases">
        <title>The genome of Folsomia candida.</title>
        <authorList>
            <person name="Faddeeva A."/>
            <person name="Derks M.F."/>
            <person name="Anvar Y."/>
            <person name="Smit S."/>
            <person name="Van Straalen N."/>
            <person name="Roelofs D."/>
        </authorList>
    </citation>
    <scope>NUCLEOTIDE SEQUENCE [LARGE SCALE GENOMIC DNA]</scope>
    <source>
        <strain evidence="6 7">VU population</strain>
        <tissue evidence="6">Whole body</tissue>
    </source>
</reference>
<dbReference type="InterPro" id="IPR011030">
    <property type="entry name" value="Lipovitellin_superhlx_dom"/>
</dbReference>
<feature type="domain" description="Vitellogenin" evidence="5">
    <location>
        <begin position="1"/>
        <end position="436"/>
    </location>
</feature>
<feature type="compositionally biased region" description="Acidic residues" evidence="4">
    <location>
        <begin position="79"/>
        <end position="93"/>
    </location>
</feature>